<reference evidence="1" key="1">
    <citation type="submission" date="2011-04" db="EMBL/GenBank/DDBJ databases">
        <title>Evolution of plant cell wall degrading machinery underlies the functional diversity of forest fungi.</title>
        <authorList>
            <consortium name="US DOE Joint Genome Institute (JGI-PGF)"/>
            <person name="Eastwood D.C."/>
            <person name="Floudas D."/>
            <person name="Binder M."/>
            <person name="Majcherczyk A."/>
            <person name="Schneider P."/>
            <person name="Aerts A."/>
            <person name="Asiegbu F.O."/>
            <person name="Baker S.E."/>
            <person name="Barry K."/>
            <person name="Bendiksby M."/>
            <person name="Blumentritt M."/>
            <person name="Coutinho P.M."/>
            <person name="Cullen D."/>
            <person name="Cullen D."/>
            <person name="Gathman A."/>
            <person name="Goodell B."/>
            <person name="Henrissat B."/>
            <person name="Ihrmark K."/>
            <person name="Kauserud H."/>
            <person name="Kohler A."/>
            <person name="LaButti K."/>
            <person name="Lapidus A."/>
            <person name="Lavin J.L."/>
            <person name="Lee Y.-H."/>
            <person name="Lindquist E."/>
            <person name="Lilly W."/>
            <person name="Lucas S."/>
            <person name="Morin E."/>
            <person name="Murat C."/>
            <person name="Oguiza J.A."/>
            <person name="Park J."/>
            <person name="Pisabarro A.G."/>
            <person name="Riley R."/>
            <person name="Rosling A."/>
            <person name="Salamov A."/>
            <person name="Schmidt O."/>
            <person name="Schmutz J."/>
            <person name="Skrede I."/>
            <person name="Stenlid J."/>
            <person name="Wiebenga A."/>
            <person name="Xie X."/>
            <person name="Kues U."/>
            <person name="Hibbett D.S."/>
            <person name="Hoffmeister D."/>
            <person name="Hogberg N."/>
            <person name="Martin F."/>
            <person name="Grigoriev I.V."/>
            <person name="Watkinson S.C."/>
        </authorList>
    </citation>
    <scope>NUCLEOTIDE SEQUENCE</scope>
    <source>
        <strain evidence="1">S7.9</strain>
    </source>
</reference>
<dbReference type="GeneID" id="18809003"/>
<feature type="non-terminal residue" evidence="1">
    <location>
        <position position="1"/>
    </location>
</feature>
<dbReference type="RefSeq" id="XP_007312769.1">
    <property type="nucleotide sequence ID" value="XM_007312707.1"/>
</dbReference>
<accession>F8NFP5</accession>
<name>F8NFP5_SERL9</name>
<evidence type="ECO:0000313" key="1">
    <source>
        <dbReference type="EMBL" id="EGO30885.1"/>
    </source>
</evidence>
<dbReference type="EMBL" id="GL945428">
    <property type="protein sequence ID" value="EGO30885.1"/>
    <property type="molecule type" value="Genomic_DNA"/>
</dbReference>
<sequence length="103" mass="11903">LRIFINNRQMDWAKWLKIAQFSYNIIQSSATGKAIFKVTRLYLPRIGVEPGKSKNEAARNMAKDMKSVLDKTRKTLFKTAEQMKDMAERRCSKASDYKVGNLL</sequence>
<gene>
    <name evidence="1" type="ORF">SERLADRAFT_344264</name>
</gene>
<dbReference type="HOGENOM" id="CLU_158818_0_0_1"/>
<dbReference type="OrthoDB" id="2606915at2759"/>
<dbReference type="Proteomes" id="UP000008064">
    <property type="component" value="Unassembled WGS sequence"/>
</dbReference>
<protein>
    <submittedName>
        <fullName evidence="1">Uncharacterized protein</fullName>
    </submittedName>
</protein>
<proteinExistence type="predicted"/>
<dbReference type="AlphaFoldDB" id="F8NFP5"/>
<dbReference type="KEGG" id="sla:SERLADRAFT_344264"/>
<organism>
    <name type="scientific">Serpula lacrymans var. lacrymans (strain S7.9)</name>
    <name type="common">Dry rot fungus</name>
    <dbReference type="NCBI Taxonomy" id="578457"/>
    <lineage>
        <taxon>Eukaryota</taxon>
        <taxon>Fungi</taxon>
        <taxon>Dikarya</taxon>
        <taxon>Basidiomycota</taxon>
        <taxon>Agaricomycotina</taxon>
        <taxon>Agaricomycetes</taxon>
        <taxon>Agaricomycetidae</taxon>
        <taxon>Boletales</taxon>
        <taxon>Coniophorineae</taxon>
        <taxon>Serpulaceae</taxon>
        <taxon>Serpula</taxon>
    </lineage>
</organism>